<name>A0A1S4ENB4_DIACI</name>
<dbReference type="Proteomes" id="UP000079169">
    <property type="component" value="Unplaced"/>
</dbReference>
<dbReference type="GeneID" id="108253710"/>
<dbReference type="AlphaFoldDB" id="A0A1S4ENB4"/>
<dbReference type="KEGG" id="dci:108253710"/>
<accession>A0A1S4ENB4</accession>
<reference evidence="2" key="1">
    <citation type="submission" date="2025-08" db="UniProtKB">
        <authorList>
            <consortium name="RefSeq"/>
        </authorList>
    </citation>
    <scope>IDENTIFICATION</scope>
</reference>
<protein>
    <submittedName>
        <fullName evidence="2">Uncharacterized protein LOC108253710</fullName>
    </submittedName>
</protein>
<organism evidence="1 2">
    <name type="scientific">Diaphorina citri</name>
    <name type="common">Asian citrus psyllid</name>
    <dbReference type="NCBI Taxonomy" id="121845"/>
    <lineage>
        <taxon>Eukaryota</taxon>
        <taxon>Metazoa</taxon>
        <taxon>Ecdysozoa</taxon>
        <taxon>Arthropoda</taxon>
        <taxon>Hexapoda</taxon>
        <taxon>Insecta</taxon>
        <taxon>Pterygota</taxon>
        <taxon>Neoptera</taxon>
        <taxon>Paraneoptera</taxon>
        <taxon>Hemiptera</taxon>
        <taxon>Sternorrhyncha</taxon>
        <taxon>Psylloidea</taxon>
        <taxon>Psyllidae</taxon>
        <taxon>Diaphorininae</taxon>
        <taxon>Diaphorina</taxon>
    </lineage>
</organism>
<evidence type="ECO:0000313" key="2">
    <source>
        <dbReference type="RefSeq" id="XP_017303673.1"/>
    </source>
</evidence>
<keyword evidence="1" id="KW-1185">Reference proteome</keyword>
<evidence type="ECO:0000313" key="1">
    <source>
        <dbReference type="Proteomes" id="UP000079169"/>
    </source>
</evidence>
<dbReference type="PaxDb" id="121845-A0A1S4ENB4"/>
<dbReference type="RefSeq" id="XP_017303673.1">
    <property type="nucleotide sequence ID" value="XM_017448184.2"/>
</dbReference>
<gene>
    <name evidence="2" type="primary">LOC108253710</name>
</gene>
<sequence length="122" mass="14408">MTEIMSKLPDETDLYHTSWAIAKLSFVYNMTFTSMLVDGEIGFGDEYYYHRPLRSDEIIVFLEQLYSNKFNVINHFNEDEFFYLVLGAMKDVSYSSYPVTMYHFWKMMKSLASDKISATLSR</sequence>
<proteinExistence type="predicted"/>